<evidence type="ECO:0000256" key="8">
    <source>
        <dbReference type="ARBA" id="ARBA00023002"/>
    </source>
</evidence>
<dbReference type="InterPro" id="IPR020630">
    <property type="entry name" value="THF_DH/CycHdrlase_cat_dom"/>
</dbReference>
<reference evidence="15 16" key="1">
    <citation type="submission" date="2016-10" db="EMBL/GenBank/DDBJ databases">
        <authorList>
            <person name="de Groot N.N."/>
        </authorList>
    </citation>
    <scope>NUCLEOTIDE SEQUENCE [LARGE SCALE GENOMIC DNA]</scope>
    <source>
        <strain evidence="15 16">DSM 16981</strain>
    </source>
</reference>
<dbReference type="Gene3D" id="3.40.50.720">
    <property type="entry name" value="NAD(P)-binding Rossmann-like Domain"/>
    <property type="match status" value="1"/>
</dbReference>
<dbReference type="PANTHER" id="PTHR48099">
    <property type="entry name" value="C-1-TETRAHYDROFOLATE SYNTHASE, CYTOPLASMIC-RELATED"/>
    <property type="match status" value="1"/>
</dbReference>
<evidence type="ECO:0000256" key="5">
    <source>
        <dbReference type="ARBA" id="ARBA00022755"/>
    </source>
</evidence>
<sequence>MQILDGKAVAAFHRERIEQRLDDLHERQIHPELAILLVGSDKPSAMYAKSMCKVACSMGLKAEIYTEPSTVRETELIAMIEHFNEQPSIFGILMMMPLPSHMNATRVINCIDPRKDVDGLTDKSIADLFTGRPGFVPCTPRAVISILDYYHISLSGKEVAIVGRSNVVGKPLAQLCLNRNATVTHCHTRTRELSKVTQRADILISAAGRAKLIRGDMIKPGAVVIDVGINRWEGKTVGDVDFEEIKTIAGAITPVPGGVGAVTTMMIVENVVCGTKQTE</sequence>
<dbReference type="SUPFAM" id="SSF53223">
    <property type="entry name" value="Aminoacid dehydrogenase-like, N-terminal domain"/>
    <property type="match status" value="1"/>
</dbReference>
<evidence type="ECO:0000256" key="3">
    <source>
        <dbReference type="ARBA" id="ARBA00022563"/>
    </source>
</evidence>
<dbReference type="EMBL" id="FNHQ01000010">
    <property type="protein sequence ID" value="SDM62853.1"/>
    <property type="molecule type" value="Genomic_DNA"/>
</dbReference>
<dbReference type="OrthoDB" id="9803580at2"/>
<keyword evidence="6 12" id="KW-0378">Hydrolase</keyword>
<evidence type="ECO:0000256" key="2">
    <source>
        <dbReference type="ARBA" id="ARBA00011738"/>
    </source>
</evidence>
<dbReference type="Pfam" id="PF02882">
    <property type="entry name" value="THF_DHG_CYH_C"/>
    <property type="match status" value="1"/>
</dbReference>
<evidence type="ECO:0000256" key="6">
    <source>
        <dbReference type="ARBA" id="ARBA00022801"/>
    </source>
</evidence>
<dbReference type="STRING" id="349095.SAMN05660299_01241"/>
<comment type="caution">
    <text evidence="12">Lacks conserved residue(s) required for the propagation of feature annotation.</text>
</comment>
<dbReference type="AlphaFoldDB" id="A0A1G9USI0"/>
<evidence type="ECO:0000256" key="1">
    <source>
        <dbReference type="ARBA" id="ARBA00004777"/>
    </source>
</evidence>
<evidence type="ECO:0000256" key="12">
    <source>
        <dbReference type="HAMAP-Rule" id="MF_01576"/>
    </source>
</evidence>
<dbReference type="Gene3D" id="3.40.50.10860">
    <property type="entry name" value="Leucine Dehydrogenase, chain A, domain 1"/>
    <property type="match status" value="1"/>
</dbReference>
<keyword evidence="10 12" id="KW-0486">Methionine biosynthesis</keyword>
<dbReference type="SUPFAM" id="SSF51735">
    <property type="entry name" value="NAD(P)-binding Rossmann-fold domains"/>
    <property type="match status" value="1"/>
</dbReference>
<keyword evidence="9 12" id="KW-0368">Histidine biosynthesis</keyword>
<keyword evidence="4 12" id="KW-0028">Amino-acid biosynthesis</keyword>
<dbReference type="GO" id="GO:0035999">
    <property type="term" value="P:tetrahydrofolate interconversion"/>
    <property type="evidence" value="ECO:0007669"/>
    <property type="project" value="UniProtKB-UniRule"/>
</dbReference>
<dbReference type="Pfam" id="PF00763">
    <property type="entry name" value="THF_DHG_CYH"/>
    <property type="match status" value="1"/>
</dbReference>
<dbReference type="GO" id="GO:0005829">
    <property type="term" value="C:cytosol"/>
    <property type="evidence" value="ECO:0007669"/>
    <property type="project" value="TreeGrafter"/>
</dbReference>
<comment type="catalytic activity">
    <reaction evidence="12">
        <text>(6R)-5,10-methylene-5,6,7,8-tetrahydrofolate + NADP(+) = (6R)-5,10-methenyltetrahydrofolate + NADPH</text>
        <dbReference type="Rhea" id="RHEA:22812"/>
        <dbReference type="ChEBI" id="CHEBI:15636"/>
        <dbReference type="ChEBI" id="CHEBI:57455"/>
        <dbReference type="ChEBI" id="CHEBI:57783"/>
        <dbReference type="ChEBI" id="CHEBI:58349"/>
        <dbReference type="EC" id="1.5.1.5"/>
    </reaction>
</comment>
<comment type="catalytic activity">
    <reaction evidence="12">
        <text>(6R)-5,10-methenyltetrahydrofolate + H2O = (6R)-10-formyltetrahydrofolate + H(+)</text>
        <dbReference type="Rhea" id="RHEA:23700"/>
        <dbReference type="ChEBI" id="CHEBI:15377"/>
        <dbReference type="ChEBI" id="CHEBI:15378"/>
        <dbReference type="ChEBI" id="CHEBI:57455"/>
        <dbReference type="ChEBI" id="CHEBI:195366"/>
        <dbReference type="EC" id="3.5.4.9"/>
    </reaction>
</comment>
<evidence type="ECO:0000259" key="14">
    <source>
        <dbReference type="Pfam" id="PF02882"/>
    </source>
</evidence>
<evidence type="ECO:0000256" key="4">
    <source>
        <dbReference type="ARBA" id="ARBA00022605"/>
    </source>
</evidence>
<dbReference type="UniPathway" id="UPA00193"/>
<evidence type="ECO:0000313" key="15">
    <source>
        <dbReference type="EMBL" id="SDM62853.1"/>
    </source>
</evidence>
<dbReference type="GO" id="GO:0004477">
    <property type="term" value="F:methenyltetrahydrofolate cyclohydrolase activity"/>
    <property type="evidence" value="ECO:0007669"/>
    <property type="project" value="UniProtKB-UniRule"/>
</dbReference>
<dbReference type="InterPro" id="IPR020631">
    <property type="entry name" value="THF_DH/CycHdrlase_NAD-bd_dom"/>
</dbReference>
<dbReference type="InterPro" id="IPR036291">
    <property type="entry name" value="NAD(P)-bd_dom_sf"/>
</dbReference>
<dbReference type="GO" id="GO:0004488">
    <property type="term" value="F:methylenetetrahydrofolate dehydrogenase (NADP+) activity"/>
    <property type="evidence" value="ECO:0007669"/>
    <property type="project" value="UniProtKB-UniRule"/>
</dbReference>
<dbReference type="HAMAP" id="MF_01576">
    <property type="entry name" value="THF_DHG_CYH"/>
    <property type="match status" value="1"/>
</dbReference>
<dbReference type="InterPro" id="IPR046346">
    <property type="entry name" value="Aminoacid_DH-like_N_sf"/>
</dbReference>
<dbReference type="GO" id="GO:0000105">
    <property type="term" value="P:L-histidine biosynthetic process"/>
    <property type="evidence" value="ECO:0007669"/>
    <property type="project" value="UniProtKB-KW"/>
</dbReference>
<dbReference type="GO" id="GO:0006164">
    <property type="term" value="P:purine nucleotide biosynthetic process"/>
    <property type="evidence" value="ECO:0007669"/>
    <property type="project" value="UniProtKB-KW"/>
</dbReference>
<comment type="pathway">
    <text evidence="1 12">One-carbon metabolism; tetrahydrofolate interconversion.</text>
</comment>
<evidence type="ECO:0000256" key="10">
    <source>
        <dbReference type="ARBA" id="ARBA00023167"/>
    </source>
</evidence>
<comment type="similarity">
    <text evidence="12">Belongs to the tetrahydrofolate dehydrogenase/cyclohydrolase family.</text>
</comment>
<comment type="subunit">
    <text evidence="2 12">Homodimer.</text>
</comment>
<dbReference type="CDD" id="cd01080">
    <property type="entry name" value="NAD_bind_m-THF_DH_Cyclohyd"/>
    <property type="match status" value="1"/>
</dbReference>
<dbReference type="PRINTS" id="PR00085">
    <property type="entry name" value="THFDHDRGNASE"/>
</dbReference>
<evidence type="ECO:0000256" key="9">
    <source>
        <dbReference type="ARBA" id="ARBA00023102"/>
    </source>
</evidence>
<feature type="domain" description="Tetrahydrofolate dehydrogenase/cyclohydrolase catalytic" evidence="13">
    <location>
        <begin position="4"/>
        <end position="118"/>
    </location>
</feature>
<evidence type="ECO:0000313" key="16">
    <source>
        <dbReference type="Proteomes" id="UP000199309"/>
    </source>
</evidence>
<keyword evidence="11 12" id="KW-0511">Multifunctional enzyme</keyword>
<feature type="domain" description="Tetrahydrofolate dehydrogenase/cyclohydrolase NAD(P)-binding" evidence="14">
    <location>
        <begin position="137"/>
        <end position="277"/>
    </location>
</feature>
<keyword evidence="16" id="KW-1185">Reference proteome</keyword>
<dbReference type="InterPro" id="IPR000672">
    <property type="entry name" value="THF_DH/CycHdrlase"/>
</dbReference>
<dbReference type="RefSeq" id="WP_091649425.1">
    <property type="nucleotide sequence ID" value="NZ_FNHQ01000010.1"/>
</dbReference>
<organism evidence="15 16">
    <name type="scientific">Megasphaera paucivorans</name>
    <dbReference type="NCBI Taxonomy" id="349095"/>
    <lineage>
        <taxon>Bacteria</taxon>
        <taxon>Bacillati</taxon>
        <taxon>Bacillota</taxon>
        <taxon>Negativicutes</taxon>
        <taxon>Veillonellales</taxon>
        <taxon>Veillonellaceae</taxon>
        <taxon>Megasphaera</taxon>
    </lineage>
</organism>
<name>A0A1G9USI0_9FIRM</name>
<dbReference type="EC" id="3.5.4.9" evidence="12"/>
<keyword evidence="8 12" id="KW-0560">Oxidoreductase</keyword>
<dbReference type="PANTHER" id="PTHR48099:SF5">
    <property type="entry name" value="C-1-TETRAHYDROFOLATE SYNTHASE, CYTOPLASMIC"/>
    <property type="match status" value="1"/>
</dbReference>
<evidence type="ECO:0000256" key="7">
    <source>
        <dbReference type="ARBA" id="ARBA00022857"/>
    </source>
</evidence>
<keyword evidence="5 12" id="KW-0658">Purine biosynthesis</keyword>
<gene>
    <name evidence="12" type="primary">folD</name>
    <name evidence="15" type="ORF">SAMN05660299_01241</name>
</gene>
<feature type="binding site" evidence="12">
    <location>
        <begin position="163"/>
        <end position="165"/>
    </location>
    <ligand>
        <name>NADP(+)</name>
        <dbReference type="ChEBI" id="CHEBI:58349"/>
    </ligand>
</feature>
<comment type="function">
    <text evidence="12">Catalyzes the oxidation of 5,10-methylenetetrahydrofolate to 5,10-methenyltetrahydrofolate and then the hydrolysis of 5,10-methenyltetrahydrofolate to 10-formyltetrahydrofolate.</text>
</comment>
<evidence type="ECO:0000256" key="11">
    <source>
        <dbReference type="ARBA" id="ARBA00023268"/>
    </source>
</evidence>
<protein>
    <recommendedName>
        <fullName evidence="12">Bifunctional protein FolD</fullName>
    </recommendedName>
    <domain>
        <recommendedName>
            <fullName evidence="12">Methylenetetrahydrofolate dehydrogenase</fullName>
            <ecNumber evidence="12">1.5.1.5</ecNumber>
        </recommendedName>
    </domain>
    <domain>
        <recommendedName>
            <fullName evidence="12">Methenyltetrahydrofolate cyclohydrolase</fullName>
            <ecNumber evidence="12">3.5.4.9</ecNumber>
        </recommendedName>
    </domain>
</protein>
<dbReference type="FunFam" id="3.40.50.720:FF:000094">
    <property type="entry name" value="Bifunctional protein FolD"/>
    <property type="match status" value="1"/>
</dbReference>
<dbReference type="FunFam" id="3.40.50.10860:FF:000005">
    <property type="entry name" value="C-1-tetrahydrofolate synthase, cytoplasmic, putative"/>
    <property type="match status" value="1"/>
</dbReference>
<evidence type="ECO:0000259" key="13">
    <source>
        <dbReference type="Pfam" id="PF00763"/>
    </source>
</evidence>
<accession>A0A1G9USI0</accession>
<dbReference type="Proteomes" id="UP000199309">
    <property type="component" value="Unassembled WGS sequence"/>
</dbReference>
<dbReference type="EC" id="1.5.1.5" evidence="12"/>
<keyword evidence="3 12" id="KW-0554">One-carbon metabolism</keyword>
<proteinExistence type="inferred from homology"/>
<feature type="binding site" evidence="12">
    <location>
        <position position="229"/>
    </location>
    <ligand>
        <name>NADP(+)</name>
        <dbReference type="ChEBI" id="CHEBI:58349"/>
    </ligand>
</feature>
<keyword evidence="7 12" id="KW-0521">NADP</keyword>
<dbReference type="GO" id="GO:0009086">
    <property type="term" value="P:methionine biosynthetic process"/>
    <property type="evidence" value="ECO:0007669"/>
    <property type="project" value="UniProtKB-KW"/>
</dbReference>